<keyword evidence="3" id="KW-0233">DNA recombination</keyword>
<proteinExistence type="predicted"/>
<keyword evidence="2 4" id="KW-0238">DNA-binding</keyword>
<dbReference type="InterPro" id="IPR004107">
    <property type="entry name" value="Integrase_SAM-like_N"/>
</dbReference>
<dbReference type="InterPro" id="IPR002104">
    <property type="entry name" value="Integrase_catalytic"/>
</dbReference>
<evidence type="ECO:0000256" key="3">
    <source>
        <dbReference type="ARBA" id="ARBA00023172"/>
    </source>
</evidence>
<dbReference type="Proteomes" id="UP000190074">
    <property type="component" value="Unassembled WGS sequence"/>
</dbReference>
<organism evidence="7 8">
    <name type="scientific">Mycobacteroides abscessus subsp. massiliense</name>
    <dbReference type="NCBI Taxonomy" id="1962118"/>
    <lineage>
        <taxon>Bacteria</taxon>
        <taxon>Bacillati</taxon>
        <taxon>Actinomycetota</taxon>
        <taxon>Actinomycetes</taxon>
        <taxon>Mycobacteriales</taxon>
        <taxon>Mycobacteriaceae</taxon>
        <taxon>Mycobacteroides</taxon>
        <taxon>Mycobacteroides abscessus</taxon>
    </lineage>
</organism>
<evidence type="ECO:0000313" key="7">
    <source>
        <dbReference type="EMBL" id="SKL85509.1"/>
    </source>
</evidence>
<dbReference type="Gene3D" id="1.10.150.130">
    <property type="match status" value="1"/>
</dbReference>
<evidence type="ECO:0000256" key="1">
    <source>
        <dbReference type="ARBA" id="ARBA00022908"/>
    </source>
</evidence>
<evidence type="ECO:0000256" key="4">
    <source>
        <dbReference type="PROSITE-ProRule" id="PRU01248"/>
    </source>
</evidence>
<feature type="domain" description="Tyr recombinase" evidence="5">
    <location>
        <begin position="202"/>
        <end position="397"/>
    </location>
</feature>
<dbReference type="GO" id="GO:0006310">
    <property type="term" value="P:DNA recombination"/>
    <property type="evidence" value="ECO:0007669"/>
    <property type="project" value="UniProtKB-KW"/>
</dbReference>
<dbReference type="PANTHER" id="PTHR30349">
    <property type="entry name" value="PHAGE INTEGRASE-RELATED"/>
    <property type="match status" value="1"/>
</dbReference>
<sequence length="414" mass="46504">MATKKRNPNGSGNISKRKDGRYELKVFVDTPDGRRKRISVYGATWDEADAERTRVKEQQRKGIPVESTTLTVAQYTQYWLDDIAKPNVRATTYSSYELLVRLYVVPGIGKHKLRTLQAQHIRAWLNGLRSVCQCCAQGKDAKRAKPRCCARNPRECCEQFPGTGTLRYLLRLVRAALQDAVDEDLLNRNVARQVKMPTGPVRKVKPWTAKEASDFLDVARTDRLYALWAVALAIGLRRGEALGLRWADVDLTEGRVQITQALSRVSNELALRDVKSESSAATVPLPDELVTVLRRHRREQLSDPKVAHANKLGLVFTTKNGTPLEPRNINRAFESLCRRANVRIIRLHDLRHSCATLLFAMGVDAATVQRILRHSSISVTTGTYLEVIEQVQRDAMSGMDTLLKQRGNNGGRSG</sequence>
<dbReference type="InterPro" id="IPR011010">
    <property type="entry name" value="DNA_brk_join_enz"/>
</dbReference>
<dbReference type="Pfam" id="PF00589">
    <property type="entry name" value="Phage_integrase"/>
    <property type="match status" value="1"/>
</dbReference>
<evidence type="ECO:0000256" key="2">
    <source>
        <dbReference type="ARBA" id="ARBA00023125"/>
    </source>
</evidence>
<dbReference type="PROSITE" id="PS51900">
    <property type="entry name" value="CB"/>
    <property type="match status" value="1"/>
</dbReference>
<evidence type="ECO:0000259" key="5">
    <source>
        <dbReference type="PROSITE" id="PS51898"/>
    </source>
</evidence>
<dbReference type="Gene3D" id="1.10.443.10">
    <property type="entry name" value="Intergrase catalytic core"/>
    <property type="match status" value="1"/>
</dbReference>
<gene>
    <name evidence="7" type="primary">Int-Tn_2</name>
    <name evidence="7" type="ORF">SAMEA2259716_01863</name>
</gene>
<dbReference type="GO" id="GO:0015074">
    <property type="term" value="P:DNA integration"/>
    <property type="evidence" value="ECO:0007669"/>
    <property type="project" value="UniProtKB-KW"/>
</dbReference>
<dbReference type="InterPro" id="IPR010998">
    <property type="entry name" value="Integrase_recombinase_N"/>
</dbReference>
<dbReference type="InterPro" id="IPR050090">
    <property type="entry name" value="Tyrosine_recombinase_XerCD"/>
</dbReference>
<dbReference type="PROSITE" id="PS51898">
    <property type="entry name" value="TYR_RECOMBINASE"/>
    <property type="match status" value="1"/>
</dbReference>
<dbReference type="Pfam" id="PF14659">
    <property type="entry name" value="Phage_int_SAM_3"/>
    <property type="match status" value="1"/>
</dbReference>
<dbReference type="PANTHER" id="PTHR30349:SF91">
    <property type="entry name" value="INTA PROTEIN"/>
    <property type="match status" value="1"/>
</dbReference>
<reference evidence="7 8" key="1">
    <citation type="submission" date="2016-11" db="EMBL/GenBank/DDBJ databases">
        <authorList>
            <consortium name="Pathogen Informatics"/>
        </authorList>
    </citation>
    <scope>NUCLEOTIDE SEQUENCE [LARGE SCALE GENOMIC DNA]</scope>
    <source>
        <strain evidence="7 8">911</strain>
    </source>
</reference>
<protein>
    <submittedName>
        <fullName evidence="7">Site-specific recombinase XerD</fullName>
    </submittedName>
</protein>
<dbReference type="InterPro" id="IPR013762">
    <property type="entry name" value="Integrase-like_cat_sf"/>
</dbReference>
<dbReference type="SUPFAM" id="SSF56349">
    <property type="entry name" value="DNA breaking-rejoining enzymes"/>
    <property type="match status" value="1"/>
</dbReference>
<feature type="domain" description="Core-binding (CB)" evidence="6">
    <location>
        <begin position="70"/>
        <end position="181"/>
    </location>
</feature>
<accession>A0A1T8KSI1</accession>
<evidence type="ECO:0000259" key="6">
    <source>
        <dbReference type="PROSITE" id="PS51900"/>
    </source>
</evidence>
<dbReference type="InterPro" id="IPR044068">
    <property type="entry name" value="CB"/>
</dbReference>
<dbReference type="EMBL" id="FVGW01000002">
    <property type="protein sequence ID" value="SKL85509.1"/>
    <property type="molecule type" value="Genomic_DNA"/>
</dbReference>
<evidence type="ECO:0000313" key="8">
    <source>
        <dbReference type="Proteomes" id="UP000190074"/>
    </source>
</evidence>
<dbReference type="CDD" id="cd01189">
    <property type="entry name" value="INT_ICEBs1_C_like"/>
    <property type="match status" value="1"/>
</dbReference>
<dbReference type="RefSeq" id="WP_076984134.1">
    <property type="nucleotide sequence ID" value="NZ_FVGW01000002.1"/>
</dbReference>
<dbReference type="AlphaFoldDB" id="A0A1T8KSI1"/>
<name>A0A1T8KSI1_9MYCO</name>
<dbReference type="GO" id="GO:0003677">
    <property type="term" value="F:DNA binding"/>
    <property type="evidence" value="ECO:0007669"/>
    <property type="project" value="UniProtKB-UniRule"/>
</dbReference>
<keyword evidence="1" id="KW-0229">DNA integration</keyword>